<dbReference type="InterPro" id="IPR036163">
    <property type="entry name" value="HMA_dom_sf"/>
</dbReference>
<dbReference type="CDD" id="cd00371">
    <property type="entry name" value="HMA"/>
    <property type="match status" value="1"/>
</dbReference>
<dbReference type="Proteomes" id="UP000655410">
    <property type="component" value="Unassembled WGS sequence"/>
</dbReference>
<dbReference type="PROSITE" id="PS50846">
    <property type="entry name" value="HMA_2"/>
    <property type="match status" value="1"/>
</dbReference>
<evidence type="ECO:0000313" key="3">
    <source>
        <dbReference type="EMBL" id="GGO84985.1"/>
    </source>
</evidence>
<proteinExistence type="predicted"/>
<organism evidence="3 4">
    <name type="scientific">Nocardioides phosphati</name>
    <dbReference type="NCBI Taxonomy" id="1867775"/>
    <lineage>
        <taxon>Bacteria</taxon>
        <taxon>Bacillati</taxon>
        <taxon>Actinomycetota</taxon>
        <taxon>Actinomycetes</taxon>
        <taxon>Propionibacteriales</taxon>
        <taxon>Nocardioidaceae</taxon>
        <taxon>Nocardioides</taxon>
    </lineage>
</organism>
<accession>A0ABQ2N572</accession>
<keyword evidence="4" id="KW-1185">Reference proteome</keyword>
<evidence type="ECO:0000256" key="1">
    <source>
        <dbReference type="ARBA" id="ARBA00022723"/>
    </source>
</evidence>
<name>A0ABQ2N572_9ACTN</name>
<dbReference type="InterPro" id="IPR017969">
    <property type="entry name" value="Heavy-metal-associated_CS"/>
</dbReference>
<evidence type="ECO:0000259" key="2">
    <source>
        <dbReference type="PROSITE" id="PS50846"/>
    </source>
</evidence>
<evidence type="ECO:0000313" key="4">
    <source>
        <dbReference type="Proteomes" id="UP000655410"/>
    </source>
</evidence>
<dbReference type="PROSITE" id="PS01047">
    <property type="entry name" value="HMA_1"/>
    <property type="match status" value="1"/>
</dbReference>
<protein>
    <submittedName>
        <fullName evidence="3">Heavy metal transport/detoxification protein</fullName>
    </submittedName>
</protein>
<comment type="caution">
    <text evidence="3">The sequence shown here is derived from an EMBL/GenBank/DDBJ whole genome shotgun (WGS) entry which is preliminary data.</text>
</comment>
<keyword evidence="1" id="KW-0479">Metal-binding</keyword>
<dbReference type="Gene3D" id="3.30.70.100">
    <property type="match status" value="1"/>
</dbReference>
<dbReference type="RefSeq" id="WP_188782291.1">
    <property type="nucleotide sequence ID" value="NZ_BMNI01000001.1"/>
</dbReference>
<reference evidence="4" key="1">
    <citation type="journal article" date="2019" name="Int. J. Syst. Evol. Microbiol.">
        <title>The Global Catalogue of Microorganisms (GCM) 10K type strain sequencing project: providing services to taxonomists for standard genome sequencing and annotation.</title>
        <authorList>
            <consortium name="The Broad Institute Genomics Platform"/>
            <consortium name="The Broad Institute Genome Sequencing Center for Infectious Disease"/>
            <person name="Wu L."/>
            <person name="Ma J."/>
        </authorList>
    </citation>
    <scope>NUCLEOTIDE SEQUENCE [LARGE SCALE GENOMIC DNA]</scope>
    <source>
        <strain evidence="4">CGMCC 4.7371</strain>
    </source>
</reference>
<sequence length="70" mass="7193">MTEKTYTVTGMTCGHCVASVTAELSAIDRVTDVSVDLGTGAVRVASASPLADESVRDALAEAGDYRLVTS</sequence>
<gene>
    <name evidence="3" type="ORF">GCM10011584_03850</name>
</gene>
<feature type="domain" description="HMA" evidence="2">
    <location>
        <begin position="2"/>
        <end position="68"/>
    </location>
</feature>
<dbReference type="InterPro" id="IPR006121">
    <property type="entry name" value="HMA_dom"/>
</dbReference>
<dbReference type="SUPFAM" id="SSF55008">
    <property type="entry name" value="HMA, heavy metal-associated domain"/>
    <property type="match status" value="1"/>
</dbReference>
<dbReference type="EMBL" id="BMNI01000001">
    <property type="protein sequence ID" value="GGO84985.1"/>
    <property type="molecule type" value="Genomic_DNA"/>
</dbReference>
<dbReference type="Pfam" id="PF00403">
    <property type="entry name" value="HMA"/>
    <property type="match status" value="1"/>
</dbReference>